<sequence length="99" mass="10285">MQKAGDVSSAFIRDDATVSLEEMVKHASPGKVLSALIAAGARSKNNTIRAGCANLVIHLVERVGATNAVSSADFNKLVNALVSFAKDPSPAVRQHGKEG</sequence>
<keyword evidence="2" id="KW-1185">Reference proteome</keyword>
<evidence type="ECO:0000313" key="1">
    <source>
        <dbReference type="EMBL" id="VDM29908.1"/>
    </source>
</evidence>
<gene>
    <name evidence="1" type="ORF">TCNE_LOCUS4191</name>
</gene>
<dbReference type="AlphaFoldDB" id="A0A183U6S1"/>
<proteinExistence type="predicted"/>
<protein>
    <submittedName>
        <fullName evidence="3">CLASP_N domain-containing protein</fullName>
    </submittedName>
</protein>
<dbReference type="Gene3D" id="1.25.10.10">
    <property type="entry name" value="Leucine-rich Repeat Variant"/>
    <property type="match status" value="1"/>
</dbReference>
<evidence type="ECO:0000313" key="2">
    <source>
        <dbReference type="Proteomes" id="UP000050794"/>
    </source>
</evidence>
<accession>A0A183U6S1</accession>
<evidence type="ECO:0000313" key="3">
    <source>
        <dbReference type="WBParaSite" id="TCNE_0000419101-mRNA-1"/>
    </source>
</evidence>
<reference evidence="3" key="1">
    <citation type="submission" date="2016-06" db="UniProtKB">
        <authorList>
            <consortium name="WormBaseParasite"/>
        </authorList>
    </citation>
    <scope>IDENTIFICATION</scope>
</reference>
<dbReference type="Proteomes" id="UP000050794">
    <property type="component" value="Unassembled WGS sequence"/>
</dbReference>
<organism evidence="2 3">
    <name type="scientific">Toxocara canis</name>
    <name type="common">Canine roundworm</name>
    <dbReference type="NCBI Taxonomy" id="6265"/>
    <lineage>
        <taxon>Eukaryota</taxon>
        <taxon>Metazoa</taxon>
        <taxon>Ecdysozoa</taxon>
        <taxon>Nematoda</taxon>
        <taxon>Chromadorea</taxon>
        <taxon>Rhabditida</taxon>
        <taxon>Spirurina</taxon>
        <taxon>Ascaridomorpha</taxon>
        <taxon>Ascaridoidea</taxon>
        <taxon>Toxocaridae</taxon>
        <taxon>Toxocara</taxon>
    </lineage>
</organism>
<dbReference type="SUPFAM" id="SSF48371">
    <property type="entry name" value="ARM repeat"/>
    <property type="match status" value="1"/>
</dbReference>
<dbReference type="EMBL" id="UYWY01006577">
    <property type="protein sequence ID" value="VDM29908.1"/>
    <property type="molecule type" value="Genomic_DNA"/>
</dbReference>
<name>A0A183U6S1_TOXCA</name>
<dbReference type="InterPro" id="IPR011989">
    <property type="entry name" value="ARM-like"/>
</dbReference>
<dbReference type="WBParaSite" id="TCNE_0000419101-mRNA-1">
    <property type="protein sequence ID" value="TCNE_0000419101-mRNA-1"/>
    <property type="gene ID" value="TCNE_0000419101"/>
</dbReference>
<dbReference type="InterPro" id="IPR016024">
    <property type="entry name" value="ARM-type_fold"/>
</dbReference>
<reference evidence="1 2" key="2">
    <citation type="submission" date="2018-11" db="EMBL/GenBank/DDBJ databases">
        <authorList>
            <consortium name="Pathogen Informatics"/>
        </authorList>
    </citation>
    <scope>NUCLEOTIDE SEQUENCE [LARGE SCALE GENOMIC DNA]</scope>
</reference>